<evidence type="ECO:0000313" key="3">
    <source>
        <dbReference type="Proteomes" id="UP000600449"/>
    </source>
</evidence>
<dbReference type="InterPro" id="IPR036291">
    <property type="entry name" value="NAD(P)-bd_dom_sf"/>
</dbReference>
<dbReference type="GO" id="GO:0004074">
    <property type="term" value="F:biliverdin reductase [NAD(P)H] activity"/>
    <property type="evidence" value="ECO:0007669"/>
    <property type="project" value="TreeGrafter"/>
</dbReference>
<feature type="domain" description="NAD(P)-binding" evidence="1">
    <location>
        <begin position="7"/>
        <end position="199"/>
    </location>
</feature>
<evidence type="ECO:0000313" key="2">
    <source>
        <dbReference type="EMBL" id="GGK46426.1"/>
    </source>
</evidence>
<evidence type="ECO:0000259" key="1">
    <source>
        <dbReference type="Pfam" id="PF13460"/>
    </source>
</evidence>
<keyword evidence="3" id="KW-1185">Reference proteome</keyword>
<dbReference type="RefSeq" id="WP_188914736.1">
    <property type="nucleotide sequence ID" value="NZ_BMMF01000012.1"/>
</dbReference>
<dbReference type="AlphaFoldDB" id="A0A917V6L1"/>
<dbReference type="InterPro" id="IPR016040">
    <property type="entry name" value="NAD(P)-bd_dom"/>
</dbReference>
<dbReference type="Gene3D" id="3.40.50.720">
    <property type="entry name" value="NAD(P)-binding Rossmann-like Domain"/>
    <property type="match status" value="1"/>
</dbReference>
<protein>
    <submittedName>
        <fullName evidence="2">NADH-flavin reductase</fullName>
    </submittedName>
</protein>
<gene>
    <name evidence="2" type="ORF">GCM10011322_36880</name>
</gene>
<dbReference type="GO" id="GO:0042602">
    <property type="term" value="F:riboflavin reductase (NADPH) activity"/>
    <property type="evidence" value="ECO:0007669"/>
    <property type="project" value="TreeGrafter"/>
</dbReference>
<dbReference type="Proteomes" id="UP000600449">
    <property type="component" value="Unassembled WGS sequence"/>
</dbReference>
<name>A0A917V6L1_9HYPH</name>
<sequence length="215" mass="22668">MRLTIIGATRGIGKALCEQARAAGHHVTAVGRSLGPASSATLTHVRGSILDEGVAEEALEGADAVAYCLGAGAYGPDKGRPVTIFSETTERLMEAMRATGVMRIGVITGVGSGDSRGHGGVLYDTIAMPLALGAIYADKTRQEEMLRASDRDWTLIRPTVLTHGPYTGTYRVIEDLTGFRGGTVSRADCADCLLRALAEHRWSRRAVVVTGGDGR</sequence>
<dbReference type="PANTHER" id="PTHR43355">
    <property type="entry name" value="FLAVIN REDUCTASE (NADPH)"/>
    <property type="match status" value="1"/>
</dbReference>
<dbReference type="SUPFAM" id="SSF51735">
    <property type="entry name" value="NAD(P)-binding Rossmann-fold domains"/>
    <property type="match status" value="1"/>
</dbReference>
<organism evidence="2 3">
    <name type="scientific">Salinarimonas ramus</name>
    <dbReference type="NCBI Taxonomy" id="690164"/>
    <lineage>
        <taxon>Bacteria</taxon>
        <taxon>Pseudomonadati</taxon>
        <taxon>Pseudomonadota</taxon>
        <taxon>Alphaproteobacteria</taxon>
        <taxon>Hyphomicrobiales</taxon>
        <taxon>Salinarimonadaceae</taxon>
        <taxon>Salinarimonas</taxon>
    </lineage>
</organism>
<dbReference type="InterPro" id="IPR051606">
    <property type="entry name" value="Polyketide_Oxido-like"/>
</dbReference>
<dbReference type="PANTHER" id="PTHR43355:SF2">
    <property type="entry name" value="FLAVIN REDUCTASE (NADPH)"/>
    <property type="match status" value="1"/>
</dbReference>
<dbReference type="EMBL" id="BMMF01000012">
    <property type="protein sequence ID" value="GGK46426.1"/>
    <property type="molecule type" value="Genomic_DNA"/>
</dbReference>
<accession>A0A917V6L1</accession>
<proteinExistence type="predicted"/>
<dbReference type="Pfam" id="PF13460">
    <property type="entry name" value="NAD_binding_10"/>
    <property type="match status" value="1"/>
</dbReference>
<reference evidence="2 3" key="1">
    <citation type="journal article" date="2014" name="Int. J. Syst. Evol. Microbiol.">
        <title>Complete genome sequence of Corynebacterium casei LMG S-19264T (=DSM 44701T), isolated from a smear-ripened cheese.</title>
        <authorList>
            <consortium name="US DOE Joint Genome Institute (JGI-PGF)"/>
            <person name="Walter F."/>
            <person name="Albersmeier A."/>
            <person name="Kalinowski J."/>
            <person name="Ruckert C."/>
        </authorList>
    </citation>
    <scope>NUCLEOTIDE SEQUENCE [LARGE SCALE GENOMIC DNA]</scope>
    <source>
        <strain evidence="2 3">CGMCC 1.9161</strain>
    </source>
</reference>
<comment type="caution">
    <text evidence="2">The sequence shown here is derived from an EMBL/GenBank/DDBJ whole genome shotgun (WGS) entry which is preliminary data.</text>
</comment>